<keyword evidence="1" id="KW-0812">Transmembrane</keyword>
<proteinExistence type="predicted"/>
<evidence type="ECO:0000313" key="3">
    <source>
        <dbReference type="Proteomes" id="UP000823775"/>
    </source>
</evidence>
<gene>
    <name evidence="2" type="primary">PEX3_2</name>
    <name evidence="2" type="ORF">HAX54_040832</name>
</gene>
<keyword evidence="3" id="KW-1185">Reference proteome</keyword>
<keyword evidence="1" id="KW-0472">Membrane</keyword>
<reference evidence="2 3" key="1">
    <citation type="journal article" date="2021" name="BMC Genomics">
        <title>Datura genome reveals duplications of psychoactive alkaloid biosynthetic genes and high mutation rate following tissue culture.</title>
        <authorList>
            <person name="Rajewski A."/>
            <person name="Carter-House D."/>
            <person name="Stajich J."/>
            <person name="Litt A."/>
        </authorList>
    </citation>
    <scope>NUCLEOTIDE SEQUENCE [LARGE SCALE GENOMIC DNA]</scope>
    <source>
        <strain evidence="2">AR-01</strain>
    </source>
</reference>
<dbReference type="PANTHER" id="PTHR28080:SF1">
    <property type="entry name" value="PEROXISOMAL BIOGENESIS FACTOR 3"/>
    <property type="match status" value="1"/>
</dbReference>
<feature type="transmembrane region" description="Helical" evidence="1">
    <location>
        <begin position="12"/>
        <end position="29"/>
    </location>
</feature>
<evidence type="ECO:0000313" key="2">
    <source>
        <dbReference type="EMBL" id="MCE0482250.1"/>
    </source>
</evidence>
<evidence type="ECO:0000256" key="1">
    <source>
        <dbReference type="SAM" id="Phobius"/>
    </source>
</evidence>
<dbReference type="EMBL" id="JACEIK010005817">
    <property type="protein sequence ID" value="MCE0482250.1"/>
    <property type="molecule type" value="Genomic_DNA"/>
</dbReference>
<accession>A0ABS8VPH7</accession>
<dbReference type="Proteomes" id="UP000823775">
    <property type="component" value="Unassembled WGS sequence"/>
</dbReference>
<dbReference type="PANTHER" id="PTHR28080">
    <property type="entry name" value="PEROXISOMAL BIOGENESIS FACTOR 3"/>
    <property type="match status" value="1"/>
</dbReference>
<sequence>MWKFWRRHKRKVYVALGVLGSGYFLYKLYDTHRRKLSDLRRELFHEQRSEELIKFQVKAHFEDVQKIADSTTLPHAMWCLRSQIEEELDLTHLTERLMKGKDLPNSLTAAEKLELWDRLKVLSFTRMVLSLWATTLLNLYIRVQVNILGRHLYIDTARGIGGSGQFVRTVTPFLVYDFIMGSLQFMMITVSKLFIREALSLIDLKVMKF</sequence>
<organism evidence="2 3">
    <name type="scientific">Datura stramonium</name>
    <name type="common">Jimsonweed</name>
    <name type="synonym">Common thornapple</name>
    <dbReference type="NCBI Taxonomy" id="4076"/>
    <lineage>
        <taxon>Eukaryota</taxon>
        <taxon>Viridiplantae</taxon>
        <taxon>Streptophyta</taxon>
        <taxon>Embryophyta</taxon>
        <taxon>Tracheophyta</taxon>
        <taxon>Spermatophyta</taxon>
        <taxon>Magnoliopsida</taxon>
        <taxon>eudicotyledons</taxon>
        <taxon>Gunneridae</taxon>
        <taxon>Pentapetalae</taxon>
        <taxon>asterids</taxon>
        <taxon>lamiids</taxon>
        <taxon>Solanales</taxon>
        <taxon>Solanaceae</taxon>
        <taxon>Solanoideae</taxon>
        <taxon>Datureae</taxon>
        <taxon>Datura</taxon>
    </lineage>
</organism>
<keyword evidence="1" id="KW-1133">Transmembrane helix</keyword>
<dbReference type="Pfam" id="PF04882">
    <property type="entry name" value="Peroxin-3"/>
    <property type="match status" value="1"/>
</dbReference>
<dbReference type="InterPro" id="IPR006966">
    <property type="entry name" value="Peroxin-3"/>
</dbReference>
<name>A0ABS8VPH7_DATST</name>
<comment type="caution">
    <text evidence="2">The sequence shown here is derived from an EMBL/GenBank/DDBJ whole genome shotgun (WGS) entry which is preliminary data.</text>
</comment>
<protein>
    <submittedName>
        <fullName evidence="2">Peroxin</fullName>
    </submittedName>
</protein>